<dbReference type="GO" id="GO:0019319">
    <property type="term" value="P:hexose biosynthetic process"/>
    <property type="evidence" value="ECO:0007669"/>
    <property type="project" value="TreeGrafter"/>
</dbReference>
<dbReference type="AlphaFoldDB" id="A0A0M0J4Q2"/>
<name>A0A0M0J4Q2_9EUKA</name>
<dbReference type="OrthoDB" id="526228at2759"/>
<dbReference type="PANTHER" id="PTHR15723:SF0">
    <property type="entry name" value="CARBOHYDRATE SULFOTRANSFERASE 15"/>
    <property type="match status" value="1"/>
</dbReference>
<dbReference type="InterPro" id="IPR027417">
    <property type="entry name" value="P-loop_NTPase"/>
</dbReference>
<evidence type="ECO:0000256" key="1">
    <source>
        <dbReference type="SAM" id="SignalP"/>
    </source>
</evidence>
<comment type="caution">
    <text evidence="2">The sequence shown here is derived from an EMBL/GenBank/DDBJ whole genome shotgun (WGS) entry which is preliminary data.</text>
</comment>
<dbReference type="Gene3D" id="3.40.50.300">
    <property type="entry name" value="P-loop containing nucleotide triphosphate hydrolases"/>
    <property type="match status" value="1"/>
</dbReference>
<evidence type="ECO:0000313" key="3">
    <source>
        <dbReference type="Proteomes" id="UP000037460"/>
    </source>
</evidence>
<gene>
    <name evidence="2" type="ORF">Ctob_003604</name>
</gene>
<dbReference type="GO" id="GO:0050659">
    <property type="term" value="F:N-acetylgalactosamine 4-sulfate 6-O-sulfotransferase activity"/>
    <property type="evidence" value="ECO:0007669"/>
    <property type="project" value="TreeGrafter"/>
</dbReference>
<proteinExistence type="predicted"/>
<dbReference type="SUPFAM" id="SSF52540">
    <property type="entry name" value="P-loop containing nucleoside triphosphate hydrolases"/>
    <property type="match status" value="1"/>
</dbReference>
<feature type="chain" id="PRO_5005601503" evidence="1">
    <location>
        <begin position="30"/>
        <end position="445"/>
    </location>
</feature>
<evidence type="ECO:0000313" key="2">
    <source>
        <dbReference type="EMBL" id="KOO21203.1"/>
    </source>
</evidence>
<feature type="signal peptide" evidence="1">
    <location>
        <begin position="1"/>
        <end position="29"/>
    </location>
</feature>
<dbReference type="PANTHER" id="PTHR15723">
    <property type="entry name" value="CARBOHYDRATE SULFOTRANSFERASE 15"/>
    <property type="match status" value="1"/>
</dbReference>
<sequence>MTQRGLLALTTAALLALATVRTITAPSVAEHPALAQLASRWEPELYAELGAVGPAKFDAQLLTPCVADKGGLVRCVPGAFLIGNWQSNSKGLGAAIGAHPDIKAVGNDRCFQTWTDDKGGRRWLRQTAPAGFDARRQLLAALGCVTMLTFYPGFAGRFHKFWEKEYWPCKAKCVREKACEKTYYQREMWPCKQAALAAHDRAALLPTTASTPALNVTPPYLLRAFYGARVKLVACVRSPIDRLRHAFYTHPHYAKKYGQGAAGLHAYAMEQRAGWQACVQSYGARRCAIHFEQLGAAQDGVFFHADQLIRGMYAPFVADFLGAFPESQLLVVRTEDFIDKRQPLLNRIWRHLGVEPLDFENGSVPPALVRVQRRLPTDYWTWTKHKGPILPETTLVLKELYRPFNQELREMLAKEGTSCRGAAGDALAMNDAPPCDVFLWEPEVD</sequence>
<keyword evidence="3" id="KW-1185">Reference proteome</keyword>
<keyword evidence="1" id="KW-0732">Signal</keyword>
<dbReference type="InterPro" id="IPR052654">
    <property type="entry name" value="CS_Sulfotransferase"/>
</dbReference>
<dbReference type="Proteomes" id="UP000037460">
    <property type="component" value="Unassembled WGS sequence"/>
</dbReference>
<dbReference type="EMBL" id="JWZX01003383">
    <property type="protein sequence ID" value="KOO21203.1"/>
    <property type="molecule type" value="Genomic_DNA"/>
</dbReference>
<accession>A0A0M0J4Q2</accession>
<keyword evidence="2" id="KW-0808">Transferase</keyword>
<reference evidence="3" key="1">
    <citation type="journal article" date="2015" name="PLoS Genet.">
        <title>Genome Sequence and Transcriptome Analyses of Chrysochromulina tobin: Metabolic Tools for Enhanced Algal Fitness in the Prominent Order Prymnesiales (Haptophyceae).</title>
        <authorList>
            <person name="Hovde B.T."/>
            <person name="Deodato C.R."/>
            <person name="Hunsperger H.M."/>
            <person name="Ryken S.A."/>
            <person name="Yost W."/>
            <person name="Jha R.K."/>
            <person name="Patterson J."/>
            <person name="Monnat R.J. Jr."/>
            <person name="Barlow S.B."/>
            <person name="Starkenburg S.R."/>
            <person name="Cattolico R.A."/>
        </authorList>
    </citation>
    <scope>NUCLEOTIDE SEQUENCE</scope>
    <source>
        <strain evidence="3">CCMP291</strain>
    </source>
</reference>
<organism evidence="2 3">
    <name type="scientific">Chrysochromulina tobinii</name>
    <dbReference type="NCBI Taxonomy" id="1460289"/>
    <lineage>
        <taxon>Eukaryota</taxon>
        <taxon>Haptista</taxon>
        <taxon>Haptophyta</taxon>
        <taxon>Prymnesiophyceae</taxon>
        <taxon>Prymnesiales</taxon>
        <taxon>Chrysochromulinaceae</taxon>
        <taxon>Chrysochromulina</taxon>
    </lineage>
</organism>
<protein>
    <submittedName>
        <fullName evidence="2">Carbohydrate sulfotransferase 15</fullName>
    </submittedName>
</protein>